<dbReference type="OrthoDB" id="9786919at2"/>
<evidence type="ECO:0000256" key="6">
    <source>
        <dbReference type="ARBA" id="ARBA00022692"/>
    </source>
</evidence>
<organism evidence="15 16">
    <name type="scientific">Microbacterium hydrocarbonoxydans</name>
    <dbReference type="NCBI Taxonomy" id="273678"/>
    <lineage>
        <taxon>Bacteria</taxon>
        <taxon>Bacillati</taxon>
        <taxon>Actinomycetota</taxon>
        <taxon>Actinomycetes</taxon>
        <taxon>Micrococcales</taxon>
        <taxon>Microbacteriaceae</taxon>
        <taxon>Microbacterium</taxon>
    </lineage>
</organism>
<keyword evidence="6 12" id="KW-0812">Transmembrane</keyword>
<dbReference type="InterPro" id="IPR004358">
    <property type="entry name" value="Sig_transdc_His_kin-like_C"/>
</dbReference>
<dbReference type="EMBL" id="JYJB01000010">
    <property type="protein sequence ID" value="KJL46456.1"/>
    <property type="molecule type" value="Genomic_DNA"/>
</dbReference>
<evidence type="ECO:0000256" key="2">
    <source>
        <dbReference type="ARBA" id="ARBA00004236"/>
    </source>
</evidence>
<dbReference type="PATRIC" id="fig|273678.4.peg.3087"/>
<keyword evidence="9" id="KW-0902">Two-component regulatory system</keyword>
<gene>
    <name evidence="15" type="primary">arlS</name>
    <name evidence="15" type="ORF">RS84_03092</name>
</gene>
<reference evidence="15 16" key="1">
    <citation type="submission" date="2015-02" db="EMBL/GenBank/DDBJ databases">
        <title>Draft genome sequences of ten Microbacterium spp. with emphasis on heavy metal contaminated environments.</title>
        <authorList>
            <person name="Corretto E."/>
        </authorList>
    </citation>
    <scope>NUCLEOTIDE SEQUENCE [LARGE SCALE GENOMIC DNA]</scope>
    <source>
        <strain evidence="15 16">SA35</strain>
    </source>
</reference>
<dbReference type="GO" id="GO:0005886">
    <property type="term" value="C:plasma membrane"/>
    <property type="evidence" value="ECO:0007669"/>
    <property type="project" value="UniProtKB-SubCell"/>
</dbReference>
<keyword evidence="4" id="KW-0597">Phosphoprotein</keyword>
<evidence type="ECO:0000256" key="1">
    <source>
        <dbReference type="ARBA" id="ARBA00000085"/>
    </source>
</evidence>
<dbReference type="Proteomes" id="UP000033900">
    <property type="component" value="Unassembled WGS sequence"/>
</dbReference>
<feature type="domain" description="HAMP" evidence="14">
    <location>
        <begin position="172"/>
        <end position="225"/>
    </location>
</feature>
<sequence>MRRRISLRARITIGSTIVAVLLLAGASAVVYMHLTGIVADKERAILHGITEVYRGAIEEDPGERFPPPGVKQHVAIVAPDGTERMNTFPAGLVDRVSDVIEEGPRLHHVRSGDTTFFVYVDPVETAGGTWYVLATRDTDIAEDVLSDVVRLMVLVLTVGALVFAVGSWFVAGAALRPVEQMRRSAETLVVARRGELLPVGDAHDDLADLARTLNDLLERMRAANERERQMVSDASHELRNPLAVLHAQLGLIDGADATADAAAVHDARTTLARLTRIADSLLRLSRIDAVDDVGSAAVRELVGALTDSVDALRLRSAERMPGRAVDLDFTIDIRDEEMRLRIRADDFTRVVDNLVDNALSASGRRDVRIAVAFEADCEGARLSVTDDAGGFDPEVAAHAFERFVRGRAPAYAGSGLGLAIVAALASKAGGRAVIENRQGVGATVVVTFAVVAD</sequence>
<dbReference type="STRING" id="273678.RS84_03092"/>
<dbReference type="EC" id="2.7.13.3" evidence="3"/>
<dbReference type="SUPFAM" id="SSF47384">
    <property type="entry name" value="Homodimeric domain of signal transducing histidine kinase"/>
    <property type="match status" value="1"/>
</dbReference>
<dbReference type="InterPro" id="IPR036890">
    <property type="entry name" value="HATPase_C_sf"/>
</dbReference>
<dbReference type="PRINTS" id="PR00344">
    <property type="entry name" value="BCTRLSENSOR"/>
</dbReference>
<keyword evidence="7 15" id="KW-0418">Kinase</keyword>
<evidence type="ECO:0000256" key="5">
    <source>
        <dbReference type="ARBA" id="ARBA00022679"/>
    </source>
</evidence>
<dbReference type="InterPro" id="IPR003594">
    <property type="entry name" value="HATPase_dom"/>
</dbReference>
<dbReference type="Pfam" id="PF00512">
    <property type="entry name" value="HisKA"/>
    <property type="match status" value="1"/>
</dbReference>
<dbReference type="InterPro" id="IPR005467">
    <property type="entry name" value="His_kinase_dom"/>
</dbReference>
<evidence type="ECO:0000256" key="10">
    <source>
        <dbReference type="ARBA" id="ARBA00023136"/>
    </source>
</evidence>
<dbReference type="InterPro" id="IPR050428">
    <property type="entry name" value="TCS_sensor_his_kinase"/>
</dbReference>
<evidence type="ECO:0000259" key="13">
    <source>
        <dbReference type="PROSITE" id="PS50109"/>
    </source>
</evidence>
<keyword evidence="8 12" id="KW-1133">Transmembrane helix</keyword>
<evidence type="ECO:0000256" key="8">
    <source>
        <dbReference type="ARBA" id="ARBA00022989"/>
    </source>
</evidence>
<comment type="catalytic activity">
    <reaction evidence="1">
        <text>ATP + protein L-histidine = ADP + protein N-phospho-L-histidine.</text>
        <dbReference type="EC" id="2.7.13.3"/>
    </reaction>
</comment>
<keyword evidence="16" id="KW-1185">Reference proteome</keyword>
<feature type="transmembrane region" description="Helical" evidence="12">
    <location>
        <begin position="151"/>
        <end position="175"/>
    </location>
</feature>
<evidence type="ECO:0000313" key="16">
    <source>
        <dbReference type="Proteomes" id="UP000033900"/>
    </source>
</evidence>
<dbReference type="Gene3D" id="3.30.565.10">
    <property type="entry name" value="Histidine kinase-like ATPase, C-terminal domain"/>
    <property type="match status" value="1"/>
</dbReference>
<dbReference type="PROSITE" id="PS50885">
    <property type="entry name" value="HAMP"/>
    <property type="match status" value="1"/>
</dbReference>
<dbReference type="InterPro" id="IPR003661">
    <property type="entry name" value="HisK_dim/P_dom"/>
</dbReference>
<dbReference type="InterPro" id="IPR036097">
    <property type="entry name" value="HisK_dim/P_sf"/>
</dbReference>
<dbReference type="PANTHER" id="PTHR45436">
    <property type="entry name" value="SENSOR HISTIDINE KINASE YKOH"/>
    <property type="match status" value="1"/>
</dbReference>
<dbReference type="GO" id="GO:0000155">
    <property type="term" value="F:phosphorelay sensor kinase activity"/>
    <property type="evidence" value="ECO:0007669"/>
    <property type="project" value="InterPro"/>
</dbReference>
<evidence type="ECO:0000256" key="3">
    <source>
        <dbReference type="ARBA" id="ARBA00012438"/>
    </source>
</evidence>
<evidence type="ECO:0000256" key="9">
    <source>
        <dbReference type="ARBA" id="ARBA00023012"/>
    </source>
</evidence>
<dbReference type="SMART" id="SM00387">
    <property type="entry name" value="HATPase_c"/>
    <property type="match status" value="1"/>
</dbReference>
<evidence type="ECO:0000256" key="12">
    <source>
        <dbReference type="SAM" id="Phobius"/>
    </source>
</evidence>
<dbReference type="RefSeq" id="WP_045258636.1">
    <property type="nucleotide sequence ID" value="NZ_JYJB01000010.1"/>
</dbReference>
<comment type="caution">
    <text evidence="15">The sequence shown here is derived from an EMBL/GenBank/DDBJ whole genome shotgun (WGS) entry which is preliminary data.</text>
</comment>
<comment type="subcellular location">
    <subcellularLocation>
        <location evidence="2">Cell membrane</location>
    </subcellularLocation>
</comment>
<evidence type="ECO:0000313" key="15">
    <source>
        <dbReference type="EMBL" id="KJL46456.1"/>
    </source>
</evidence>
<dbReference type="InterPro" id="IPR003660">
    <property type="entry name" value="HAMP_dom"/>
</dbReference>
<dbReference type="Gene3D" id="1.10.287.130">
    <property type="match status" value="1"/>
</dbReference>
<dbReference type="Pfam" id="PF02518">
    <property type="entry name" value="HATPase_c"/>
    <property type="match status" value="1"/>
</dbReference>
<name>A0A0M2HPQ2_9MICO</name>
<evidence type="ECO:0000259" key="14">
    <source>
        <dbReference type="PROSITE" id="PS50885"/>
    </source>
</evidence>
<protein>
    <recommendedName>
        <fullName evidence="3">histidine kinase</fullName>
        <ecNumber evidence="3">2.7.13.3</ecNumber>
    </recommendedName>
</protein>
<accession>A0A0M2HPQ2</accession>
<evidence type="ECO:0000256" key="7">
    <source>
        <dbReference type="ARBA" id="ARBA00022777"/>
    </source>
</evidence>
<dbReference type="CDD" id="cd00082">
    <property type="entry name" value="HisKA"/>
    <property type="match status" value="1"/>
</dbReference>
<dbReference type="PANTHER" id="PTHR45436:SF5">
    <property type="entry name" value="SENSOR HISTIDINE KINASE TRCS"/>
    <property type="match status" value="1"/>
</dbReference>
<evidence type="ECO:0000256" key="4">
    <source>
        <dbReference type="ARBA" id="ARBA00022553"/>
    </source>
</evidence>
<keyword evidence="5 15" id="KW-0808">Transferase</keyword>
<keyword evidence="11" id="KW-0175">Coiled coil</keyword>
<proteinExistence type="predicted"/>
<dbReference type="SUPFAM" id="SSF55874">
    <property type="entry name" value="ATPase domain of HSP90 chaperone/DNA topoisomerase II/histidine kinase"/>
    <property type="match status" value="1"/>
</dbReference>
<dbReference type="AlphaFoldDB" id="A0A0M2HPQ2"/>
<dbReference type="PROSITE" id="PS50109">
    <property type="entry name" value="HIS_KIN"/>
    <property type="match status" value="1"/>
</dbReference>
<dbReference type="SMART" id="SM00388">
    <property type="entry name" value="HisKA"/>
    <property type="match status" value="1"/>
</dbReference>
<keyword evidence="10 12" id="KW-0472">Membrane</keyword>
<evidence type="ECO:0000256" key="11">
    <source>
        <dbReference type="SAM" id="Coils"/>
    </source>
</evidence>
<feature type="coiled-coil region" evidence="11">
    <location>
        <begin position="206"/>
        <end position="237"/>
    </location>
</feature>
<feature type="domain" description="Histidine kinase" evidence="13">
    <location>
        <begin position="233"/>
        <end position="452"/>
    </location>
</feature>